<accession>A0A927MYW1</accession>
<feature type="domain" description="Aminoglycoside phosphotransferase" evidence="1">
    <location>
        <begin position="31"/>
        <end position="270"/>
    </location>
</feature>
<dbReference type="Proteomes" id="UP000638648">
    <property type="component" value="Unassembled WGS sequence"/>
</dbReference>
<gene>
    <name evidence="2" type="ORF">HEB94_005919</name>
</gene>
<dbReference type="SUPFAM" id="SSF56112">
    <property type="entry name" value="Protein kinase-like (PK-like)"/>
    <property type="match status" value="1"/>
</dbReference>
<reference evidence="2" key="1">
    <citation type="submission" date="2020-10" db="EMBL/GenBank/DDBJ databases">
        <title>Sequencing the genomes of 1000 actinobacteria strains.</title>
        <authorList>
            <person name="Klenk H.-P."/>
        </authorList>
    </citation>
    <scope>NUCLEOTIDE SEQUENCE</scope>
    <source>
        <strain evidence="2">DSM 45354</strain>
    </source>
</reference>
<dbReference type="RefSeq" id="WP_192752720.1">
    <property type="nucleotide sequence ID" value="NZ_BAABJL010000273.1"/>
</dbReference>
<dbReference type="GO" id="GO:0016301">
    <property type="term" value="F:kinase activity"/>
    <property type="evidence" value="ECO:0007669"/>
    <property type="project" value="UniProtKB-KW"/>
</dbReference>
<dbReference type="Gene3D" id="1.20.58.840">
    <property type="match status" value="1"/>
</dbReference>
<protein>
    <submittedName>
        <fullName evidence="2">Aminoglycoside phosphotransferase (APT) family kinase protein</fullName>
    </submittedName>
</protein>
<dbReference type="InterPro" id="IPR002575">
    <property type="entry name" value="Aminoglycoside_PTrfase"/>
</dbReference>
<keyword evidence="3" id="KW-1185">Reference proteome</keyword>
<proteinExistence type="predicted"/>
<dbReference type="EMBL" id="JADBEM010000001">
    <property type="protein sequence ID" value="MBE1609071.1"/>
    <property type="molecule type" value="Genomic_DNA"/>
</dbReference>
<dbReference type="Gene3D" id="1.10.510.10">
    <property type="entry name" value="Transferase(Phosphotransferase) domain 1"/>
    <property type="match status" value="1"/>
</dbReference>
<keyword evidence="2" id="KW-0418">Kinase</keyword>
<organism evidence="2 3">
    <name type="scientific">Actinopolymorpha pittospori</name>
    <dbReference type="NCBI Taxonomy" id="648752"/>
    <lineage>
        <taxon>Bacteria</taxon>
        <taxon>Bacillati</taxon>
        <taxon>Actinomycetota</taxon>
        <taxon>Actinomycetes</taxon>
        <taxon>Propionibacteriales</taxon>
        <taxon>Actinopolymorphaceae</taxon>
        <taxon>Actinopolymorpha</taxon>
    </lineage>
</organism>
<name>A0A927MYW1_9ACTN</name>
<dbReference type="Gene3D" id="3.30.200.20">
    <property type="entry name" value="Phosphorylase Kinase, domain 1"/>
    <property type="match status" value="1"/>
</dbReference>
<dbReference type="Pfam" id="PF01636">
    <property type="entry name" value="APH"/>
    <property type="match status" value="1"/>
</dbReference>
<dbReference type="InterPro" id="IPR011009">
    <property type="entry name" value="Kinase-like_dom_sf"/>
</dbReference>
<evidence type="ECO:0000259" key="1">
    <source>
        <dbReference type="Pfam" id="PF01636"/>
    </source>
</evidence>
<sequence length="337" mass="37913">MLAPPEDLSTHQVSCYLGEHWGLLRAEVTYVPLGHGSHNWAVVAADGTKWFVKASRSGPDSDFSRATYQTAALLREAGLDFVLGPVRDRSGEVRRQVSSNWELAVFPFIEGRNPDFRSGERVRVAEILGRLHAFSPVPDIAVRWEPGWFQPELKQVLADELDRAWTEGPYGERARALFVSSRSGIERLLDLSDRLVAQLADSDEPPVITHGEPHGGNTMVDSSGRTHLIDCDALMVAPRERDLRVLLYAGHRRPRDLDNSEVLAAYQRSAGPIEPRPFVLELFRAEWHLIELSRYARLFSGPHGRTADVEVRWNALEGYVPVSQNWPDLLSAQIQER</sequence>
<evidence type="ECO:0000313" key="3">
    <source>
        <dbReference type="Proteomes" id="UP000638648"/>
    </source>
</evidence>
<dbReference type="AlphaFoldDB" id="A0A927MYW1"/>
<keyword evidence="2" id="KW-0808">Transferase</keyword>
<evidence type="ECO:0000313" key="2">
    <source>
        <dbReference type="EMBL" id="MBE1609071.1"/>
    </source>
</evidence>
<comment type="caution">
    <text evidence="2">The sequence shown here is derived from an EMBL/GenBank/DDBJ whole genome shotgun (WGS) entry which is preliminary data.</text>
</comment>